<dbReference type="EMBL" id="BMAW01002129">
    <property type="protein sequence ID" value="GFS77106.1"/>
    <property type="molecule type" value="Genomic_DNA"/>
</dbReference>
<evidence type="ECO:0000313" key="3">
    <source>
        <dbReference type="Proteomes" id="UP000887013"/>
    </source>
</evidence>
<evidence type="ECO:0000313" key="1">
    <source>
        <dbReference type="EMBL" id="GFS77106.1"/>
    </source>
</evidence>
<dbReference type="AlphaFoldDB" id="A0A8X6MTG4"/>
<organism evidence="1 3">
    <name type="scientific">Nephila pilipes</name>
    <name type="common">Giant wood spider</name>
    <name type="synonym">Nephila maculata</name>
    <dbReference type="NCBI Taxonomy" id="299642"/>
    <lineage>
        <taxon>Eukaryota</taxon>
        <taxon>Metazoa</taxon>
        <taxon>Ecdysozoa</taxon>
        <taxon>Arthropoda</taxon>
        <taxon>Chelicerata</taxon>
        <taxon>Arachnida</taxon>
        <taxon>Araneae</taxon>
        <taxon>Araneomorphae</taxon>
        <taxon>Entelegynae</taxon>
        <taxon>Araneoidea</taxon>
        <taxon>Nephilidae</taxon>
        <taxon>Nephila</taxon>
    </lineage>
</organism>
<comment type="caution">
    <text evidence="1">The sequence shown here is derived from an EMBL/GenBank/DDBJ whole genome shotgun (WGS) entry which is preliminary data.</text>
</comment>
<dbReference type="Proteomes" id="UP000887013">
    <property type="component" value="Unassembled WGS sequence"/>
</dbReference>
<accession>A0A8X6MTG4</accession>
<proteinExistence type="predicted"/>
<dbReference type="EMBL" id="BMAW01039302">
    <property type="protein sequence ID" value="GFU55312.1"/>
    <property type="molecule type" value="Genomic_DNA"/>
</dbReference>
<evidence type="ECO:0000313" key="2">
    <source>
        <dbReference type="EMBL" id="GFU55312.1"/>
    </source>
</evidence>
<protein>
    <submittedName>
        <fullName evidence="1">Uncharacterized protein</fullName>
    </submittedName>
</protein>
<keyword evidence="3" id="KW-1185">Reference proteome</keyword>
<gene>
    <name evidence="2" type="ORF">NPIL_282781</name>
    <name evidence="1" type="ORF">NPIL_52481</name>
</gene>
<reference evidence="1" key="1">
    <citation type="submission" date="2020-08" db="EMBL/GenBank/DDBJ databases">
        <title>Multicomponent nature underlies the extraordinary mechanical properties of spider dragline silk.</title>
        <authorList>
            <person name="Kono N."/>
            <person name="Nakamura H."/>
            <person name="Mori M."/>
            <person name="Yoshida Y."/>
            <person name="Ohtoshi R."/>
            <person name="Malay A.D."/>
            <person name="Moran D.A.P."/>
            <person name="Tomita M."/>
            <person name="Numata K."/>
            <person name="Arakawa K."/>
        </authorList>
    </citation>
    <scope>NUCLEOTIDE SEQUENCE</scope>
</reference>
<sequence length="94" mass="10989">MRRSRKKSSDLCKALRRIGRNIGDVIAPLIDFCLPEGMLIAWERTRSLKETSDEYRSYGKPDVLFKTRNAEQGNEYAPTERVLRESFHQEKKSL</sequence>
<name>A0A8X6MTG4_NEPPI</name>